<reference evidence="1" key="1">
    <citation type="submission" date="2021-03" db="EMBL/GenBank/DDBJ databases">
        <title>Antimicrobial resistance genes in bacteria isolated from Japanese honey, and their potential for conferring macrolide and lincosamide resistance in the American foulbrood pathogen Paenibacillus larvae.</title>
        <authorList>
            <person name="Okamoto M."/>
            <person name="Kumagai M."/>
            <person name="Kanamori H."/>
            <person name="Takamatsu D."/>
        </authorList>
    </citation>
    <scope>NUCLEOTIDE SEQUENCE</scope>
    <source>
        <strain evidence="1">J40TS1</strain>
    </source>
</reference>
<proteinExistence type="predicted"/>
<dbReference type="GO" id="GO:0004534">
    <property type="term" value="F:5'-3' RNA exonuclease activity"/>
    <property type="evidence" value="ECO:0007669"/>
    <property type="project" value="TreeGrafter"/>
</dbReference>
<evidence type="ECO:0000313" key="2">
    <source>
        <dbReference type="Proteomes" id="UP000683139"/>
    </source>
</evidence>
<dbReference type="Gene3D" id="3.20.20.140">
    <property type="entry name" value="Metal-dependent hydrolases"/>
    <property type="match status" value="1"/>
</dbReference>
<dbReference type="EMBL" id="BOSE01000006">
    <property type="protein sequence ID" value="GIP17539.1"/>
    <property type="molecule type" value="Genomic_DNA"/>
</dbReference>
<evidence type="ECO:0000313" key="1">
    <source>
        <dbReference type="EMBL" id="GIP17539.1"/>
    </source>
</evidence>
<dbReference type="PANTHER" id="PTHR42924:SF3">
    <property type="entry name" value="POLYMERASE_HISTIDINOL PHOSPHATASE N-TERMINAL DOMAIN-CONTAINING PROTEIN"/>
    <property type="match status" value="1"/>
</dbReference>
<evidence type="ECO:0008006" key="3">
    <source>
        <dbReference type="Google" id="ProtNLM"/>
    </source>
</evidence>
<dbReference type="Pfam" id="PF13263">
    <property type="entry name" value="PHP_C"/>
    <property type="match status" value="1"/>
</dbReference>
<dbReference type="RefSeq" id="WP_213516977.1">
    <property type="nucleotide sequence ID" value="NZ_BOSE01000006.1"/>
</dbReference>
<accession>A0A919YSU3</accession>
<name>A0A919YSU3_9BACL</name>
<dbReference type="SUPFAM" id="SSF89550">
    <property type="entry name" value="PHP domain-like"/>
    <property type="match status" value="1"/>
</dbReference>
<dbReference type="Proteomes" id="UP000683139">
    <property type="component" value="Unassembled WGS sequence"/>
</dbReference>
<dbReference type="PANTHER" id="PTHR42924">
    <property type="entry name" value="EXONUCLEASE"/>
    <property type="match status" value="1"/>
</dbReference>
<dbReference type="GO" id="GO:0035312">
    <property type="term" value="F:5'-3' DNA exonuclease activity"/>
    <property type="evidence" value="ECO:0007669"/>
    <property type="project" value="TreeGrafter"/>
</dbReference>
<keyword evidence="2" id="KW-1185">Reference proteome</keyword>
<dbReference type="CDD" id="cd07432">
    <property type="entry name" value="PHP_HisPPase"/>
    <property type="match status" value="1"/>
</dbReference>
<dbReference type="AlphaFoldDB" id="A0A919YSU3"/>
<dbReference type="InterPro" id="IPR052018">
    <property type="entry name" value="PHP_domain"/>
</dbReference>
<comment type="caution">
    <text evidence="1">The sequence shown here is derived from an EMBL/GenBank/DDBJ whole genome shotgun (WGS) entry which is preliminary data.</text>
</comment>
<gene>
    <name evidence="1" type="ORF">J40TS1_31810</name>
</gene>
<dbReference type="InterPro" id="IPR016195">
    <property type="entry name" value="Pol/histidinol_Pase-like"/>
</dbReference>
<protein>
    <recommendedName>
        <fullName evidence="3">PHP domain-containing protein</fullName>
    </recommendedName>
</protein>
<sequence>MKIDIHTHCKWSKLSELSPQYLQDMLDAAGEHLDVLALTEHFNTVNFDSIYDCLDEIAVYEAGHYRYKELMILPGIEVDVAEGAHIVVIGELAAIRTVSQALNPYRAGAAYIGLAQLLALSEELDCVAIGAHPFREENSLYQISGDLLRRLDALDLNGRDLYKYGLQMEERVQQLAEQLKLPVIAGSDTHHLAQYGCVYNTFTEQVTSAAELRQALRSRSFYYSIAADLPAKVQLAEQEQKKIKQAGSYTAAGKTTAVS</sequence>
<organism evidence="1 2">
    <name type="scientific">Paenibacillus montaniterrae</name>
    <dbReference type="NCBI Taxonomy" id="429341"/>
    <lineage>
        <taxon>Bacteria</taxon>
        <taxon>Bacillati</taxon>
        <taxon>Bacillota</taxon>
        <taxon>Bacilli</taxon>
        <taxon>Bacillales</taxon>
        <taxon>Paenibacillaceae</taxon>
        <taxon>Paenibacillus</taxon>
    </lineage>
</organism>